<dbReference type="Gene3D" id="3.40.80.10">
    <property type="entry name" value="Peptidoglycan recognition protein-like"/>
    <property type="match status" value="1"/>
</dbReference>
<dbReference type="EMBL" id="JADJOT010000010">
    <property type="protein sequence ID" value="MBK7955197.1"/>
    <property type="molecule type" value="Genomic_DNA"/>
</dbReference>
<evidence type="ECO:0000256" key="2">
    <source>
        <dbReference type="ARBA" id="ARBA00001947"/>
    </source>
</evidence>
<feature type="domain" description="N-acetylmuramoyl-L-alanine amidase" evidence="13">
    <location>
        <begin position="19"/>
        <end position="167"/>
    </location>
</feature>
<dbReference type="AlphaFoldDB" id="A0A935W4J0"/>
<evidence type="ECO:0000256" key="7">
    <source>
        <dbReference type="ARBA" id="ARBA00022723"/>
    </source>
</evidence>
<dbReference type="InterPro" id="IPR036505">
    <property type="entry name" value="Amidase/PGRP_sf"/>
</dbReference>
<comment type="cofactor">
    <cofactor evidence="2">
        <name>Zn(2+)</name>
        <dbReference type="ChEBI" id="CHEBI:29105"/>
    </cofactor>
</comment>
<accession>A0A935W4J0</accession>
<evidence type="ECO:0000259" key="13">
    <source>
        <dbReference type="SMART" id="SM00644"/>
    </source>
</evidence>
<dbReference type="GO" id="GO:0009253">
    <property type="term" value="P:peptidoglycan catabolic process"/>
    <property type="evidence" value="ECO:0007669"/>
    <property type="project" value="InterPro"/>
</dbReference>
<dbReference type="SUPFAM" id="SSF55846">
    <property type="entry name" value="N-acetylmuramoyl-L-alanine amidase-like"/>
    <property type="match status" value="1"/>
</dbReference>
<evidence type="ECO:0000256" key="3">
    <source>
        <dbReference type="ARBA" id="ARBA00004496"/>
    </source>
</evidence>
<dbReference type="PANTHER" id="PTHR30417:SF4">
    <property type="entry name" value="1,6-ANHYDRO-N-ACETYLMURAMYL-L-ALANINE AMIDASE AMPD"/>
    <property type="match status" value="1"/>
</dbReference>
<dbReference type="CDD" id="cd06583">
    <property type="entry name" value="PGRP"/>
    <property type="match status" value="1"/>
</dbReference>
<evidence type="ECO:0000256" key="9">
    <source>
        <dbReference type="ARBA" id="ARBA00022833"/>
    </source>
</evidence>
<dbReference type="InterPro" id="IPR051206">
    <property type="entry name" value="NAMLAA_amidase_2"/>
</dbReference>
<comment type="catalytic activity">
    <reaction evidence="1">
        <text>Hydrolyzes the link between N-acetylmuramoyl residues and L-amino acid residues in certain cell-wall glycopeptides.</text>
        <dbReference type="EC" id="3.5.1.28"/>
    </reaction>
</comment>
<dbReference type="Pfam" id="PF01510">
    <property type="entry name" value="Amidase_2"/>
    <property type="match status" value="1"/>
</dbReference>
<keyword evidence="7" id="KW-0479">Metal-binding</keyword>
<keyword evidence="10" id="KW-0961">Cell wall biogenesis/degradation</keyword>
<evidence type="ECO:0000256" key="6">
    <source>
        <dbReference type="ARBA" id="ARBA00022490"/>
    </source>
</evidence>
<dbReference type="GO" id="GO:0046872">
    <property type="term" value="F:metal ion binding"/>
    <property type="evidence" value="ECO:0007669"/>
    <property type="project" value="UniProtKB-KW"/>
</dbReference>
<evidence type="ECO:0000256" key="5">
    <source>
        <dbReference type="ARBA" id="ARBA00011901"/>
    </source>
</evidence>
<gene>
    <name evidence="14" type="primary">ampD</name>
    <name evidence="14" type="ORF">IPK02_15300</name>
</gene>
<name>A0A935W4J0_9PROT</name>
<dbReference type="NCBIfam" id="NF008758">
    <property type="entry name" value="PRK11789.1"/>
    <property type="match status" value="1"/>
</dbReference>
<comment type="similarity">
    <text evidence="4">Belongs to the N-acetylmuramoyl-L-alanine amidase 2 family.</text>
</comment>
<evidence type="ECO:0000256" key="12">
    <source>
        <dbReference type="ARBA" id="ARBA00042615"/>
    </source>
</evidence>
<dbReference type="InterPro" id="IPR002502">
    <property type="entry name" value="Amidase_domain"/>
</dbReference>
<dbReference type="PANTHER" id="PTHR30417">
    <property type="entry name" value="N-ACETYLMURAMOYL-L-ALANINE AMIDASE AMID"/>
    <property type="match status" value="1"/>
</dbReference>
<evidence type="ECO:0000313" key="14">
    <source>
        <dbReference type="EMBL" id="MBK7955197.1"/>
    </source>
</evidence>
<evidence type="ECO:0000256" key="11">
    <source>
        <dbReference type="ARBA" id="ARBA00039257"/>
    </source>
</evidence>
<evidence type="ECO:0000256" key="8">
    <source>
        <dbReference type="ARBA" id="ARBA00022801"/>
    </source>
</evidence>
<dbReference type="Proteomes" id="UP000706151">
    <property type="component" value="Unassembled WGS sequence"/>
</dbReference>
<dbReference type="GO" id="GO:0008745">
    <property type="term" value="F:N-acetylmuramoyl-L-alanine amidase activity"/>
    <property type="evidence" value="ECO:0007669"/>
    <property type="project" value="UniProtKB-EC"/>
</dbReference>
<evidence type="ECO:0000256" key="1">
    <source>
        <dbReference type="ARBA" id="ARBA00001561"/>
    </source>
</evidence>
<protein>
    <recommendedName>
        <fullName evidence="11">1,6-anhydro-N-acetylmuramyl-L-alanine amidase AmpD</fullName>
        <ecNumber evidence="5">3.5.1.28</ecNumber>
    </recommendedName>
    <alternativeName>
        <fullName evidence="12">N-acetylmuramoyl-L-alanine amidase</fullName>
    </alternativeName>
</protein>
<evidence type="ECO:0000313" key="15">
    <source>
        <dbReference type="Proteomes" id="UP000706151"/>
    </source>
</evidence>
<evidence type="ECO:0000256" key="4">
    <source>
        <dbReference type="ARBA" id="ARBA00007553"/>
    </source>
</evidence>
<keyword evidence="9" id="KW-0862">Zinc</keyword>
<keyword evidence="8 14" id="KW-0378">Hydrolase</keyword>
<evidence type="ECO:0000256" key="10">
    <source>
        <dbReference type="ARBA" id="ARBA00023316"/>
    </source>
</evidence>
<dbReference type="SMART" id="SM00644">
    <property type="entry name" value="Ami_2"/>
    <property type="match status" value="1"/>
</dbReference>
<reference evidence="14 15" key="1">
    <citation type="submission" date="2020-10" db="EMBL/GenBank/DDBJ databases">
        <title>Connecting structure to function with the recovery of over 1000 high-quality activated sludge metagenome-assembled genomes encoding full-length rRNA genes using long-read sequencing.</title>
        <authorList>
            <person name="Singleton C.M."/>
            <person name="Petriglieri F."/>
            <person name="Kristensen J.M."/>
            <person name="Kirkegaard R.H."/>
            <person name="Michaelsen T.Y."/>
            <person name="Andersen M.H."/>
            <person name="Karst S.M."/>
            <person name="Dueholm M.S."/>
            <person name="Nielsen P.H."/>
            <person name="Albertsen M."/>
        </authorList>
    </citation>
    <scope>NUCLEOTIDE SEQUENCE [LARGE SCALE GENOMIC DNA]</scope>
    <source>
        <strain evidence="14">Fred_18-Q3-R57-64_BAT3C.720</strain>
    </source>
</reference>
<sequence length="186" mass="20421">MGRGPGADGWLAGARRIESPNCDERPEGAVVSLVVVHAISLPPAQFGGDDIVQLFTNRLDPAADTYFAQISHLRVSAHFLIRRDGELIQFVSCRERAWHAGLSSWQGRPRCNDFSLGIELEGCDDVPFEPPQYGCLVDLLRRLCASYPIAAVVGHSDISPGRKTDPGPRFDWHRLAAFGKLPGVLY</sequence>
<dbReference type="GO" id="GO:0009254">
    <property type="term" value="P:peptidoglycan turnover"/>
    <property type="evidence" value="ECO:0007669"/>
    <property type="project" value="TreeGrafter"/>
</dbReference>
<comment type="subcellular location">
    <subcellularLocation>
        <location evidence="3">Cytoplasm</location>
    </subcellularLocation>
</comment>
<dbReference type="GO" id="GO:0005737">
    <property type="term" value="C:cytoplasm"/>
    <property type="evidence" value="ECO:0007669"/>
    <property type="project" value="UniProtKB-SubCell"/>
</dbReference>
<organism evidence="14 15">
    <name type="scientific">Candidatus Accumulibacter affinis</name>
    <dbReference type="NCBI Taxonomy" id="2954384"/>
    <lineage>
        <taxon>Bacteria</taxon>
        <taxon>Pseudomonadati</taxon>
        <taxon>Pseudomonadota</taxon>
        <taxon>Betaproteobacteria</taxon>
        <taxon>Candidatus Accumulibacter</taxon>
    </lineage>
</organism>
<comment type="caution">
    <text evidence="14">The sequence shown here is derived from an EMBL/GenBank/DDBJ whole genome shotgun (WGS) entry which is preliminary data.</text>
</comment>
<keyword evidence="6" id="KW-0963">Cytoplasm</keyword>
<proteinExistence type="inferred from homology"/>
<dbReference type="GO" id="GO:0071555">
    <property type="term" value="P:cell wall organization"/>
    <property type="evidence" value="ECO:0007669"/>
    <property type="project" value="UniProtKB-KW"/>
</dbReference>
<dbReference type="EC" id="3.5.1.28" evidence="5"/>